<dbReference type="GO" id="GO:0019005">
    <property type="term" value="C:SCF ubiquitin ligase complex"/>
    <property type="evidence" value="ECO:0007669"/>
    <property type="project" value="TreeGrafter"/>
</dbReference>
<dbReference type="HOGENOM" id="CLU_032515_1_0_1"/>
<dbReference type="Pfam" id="PF12937">
    <property type="entry name" value="F-box-like"/>
    <property type="match status" value="1"/>
</dbReference>
<feature type="domain" description="F-box" evidence="1">
    <location>
        <begin position="93"/>
        <end position="139"/>
    </location>
</feature>
<dbReference type="GO" id="GO:0031146">
    <property type="term" value="P:SCF-dependent proteasomal ubiquitin-dependent protein catabolic process"/>
    <property type="evidence" value="ECO:0007669"/>
    <property type="project" value="TreeGrafter"/>
</dbReference>
<reference evidence="3" key="1">
    <citation type="submission" date="2011-07" db="EMBL/GenBank/DDBJ databases">
        <authorList>
            <consortium name="Caenorhabditis brenneri Sequencing and Analysis Consortium"/>
            <person name="Wilson R.K."/>
        </authorList>
    </citation>
    <scope>NUCLEOTIDE SEQUENCE [LARGE SCALE GENOMIC DNA]</scope>
    <source>
        <strain evidence="3">PB2801</strain>
    </source>
</reference>
<protein>
    <submittedName>
        <fullName evidence="2">CBN-SKPT-1 protein</fullName>
    </submittedName>
</protein>
<organism evidence="3">
    <name type="scientific">Caenorhabditis brenneri</name>
    <name type="common">Nematode worm</name>
    <dbReference type="NCBI Taxonomy" id="135651"/>
    <lineage>
        <taxon>Eukaryota</taxon>
        <taxon>Metazoa</taxon>
        <taxon>Ecdysozoa</taxon>
        <taxon>Nematoda</taxon>
        <taxon>Chromadorea</taxon>
        <taxon>Rhabditida</taxon>
        <taxon>Rhabditina</taxon>
        <taxon>Rhabditomorpha</taxon>
        <taxon>Rhabditoidea</taxon>
        <taxon>Rhabditidae</taxon>
        <taxon>Peloderinae</taxon>
        <taxon>Caenorhabditis</taxon>
    </lineage>
</organism>
<dbReference type="SUPFAM" id="SSF81383">
    <property type="entry name" value="F-box domain"/>
    <property type="match status" value="1"/>
</dbReference>
<evidence type="ECO:0000259" key="1">
    <source>
        <dbReference type="PROSITE" id="PS50181"/>
    </source>
</evidence>
<dbReference type="InterPro" id="IPR001810">
    <property type="entry name" value="F-box_dom"/>
</dbReference>
<keyword evidence="3" id="KW-1185">Reference proteome</keyword>
<dbReference type="InterPro" id="IPR036047">
    <property type="entry name" value="F-box-like_dom_sf"/>
</dbReference>
<dbReference type="OMA" id="CDFTADH"/>
<dbReference type="FunFam" id="3.80.10.10:FF:001010">
    <property type="entry name" value="S-phase kinase-associated protein 2"/>
    <property type="match status" value="1"/>
</dbReference>
<dbReference type="PROSITE" id="PS50181">
    <property type="entry name" value="FBOX"/>
    <property type="match status" value="1"/>
</dbReference>
<dbReference type="OrthoDB" id="2095648at2759"/>
<dbReference type="AlphaFoldDB" id="G0MPQ2"/>
<evidence type="ECO:0000313" key="3">
    <source>
        <dbReference type="Proteomes" id="UP000008068"/>
    </source>
</evidence>
<dbReference type="SMART" id="SM00256">
    <property type="entry name" value="FBOX"/>
    <property type="match status" value="1"/>
</dbReference>
<accession>G0MPQ2</accession>
<evidence type="ECO:0000313" key="2">
    <source>
        <dbReference type="EMBL" id="EGT39809.1"/>
    </source>
</evidence>
<gene>
    <name evidence="2" type="primary">Cbn-skpt-1</name>
    <name evidence="2" type="ORF">CAEBREN_01213</name>
</gene>
<dbReference type="InterPro" id="IPR032675">
    <property type="entry name" value="LRR_dom_sf"/>
</dbReference>
<dbReference type="FunCoup" id="G0MPQ2">
    <property type="interactions" value="2386"/>
</dbReference>
<dbReference type="Proteomes" id="UP000008068">
    <property type="component" value="Unassembled WGS sequence"/>
</dbReference>
<dbReference type="STRING" id="135651.G0MPQ2"/>
<dbReference type="EMBL" id="GL379805">
    <property type="protein sequence ID" value="EGT39809.1"/>
    <property type="molecule type" value="Genomic_DNA"/>
</dbReference>
<sequence length="424" mass="48179">MSRIIGRLPSSTLLDNDDCEDEDGSVFADETISVFPSSFELIPRKCTKTSISRNSARLKSINLNEHVKSEQKKEKDGISLPIRRKDARIIQNPFQKYRVPDEVVDVIFSNLRKRDLLSVMRVCKQFYAVGHESKRWAITDVMDRPITELTLVTLMRRRIKVLRLAGAKLDTTLPVDPRFFSACMLSTSRLECLDLSRSNLSQRQLAIVLKPCRKLQFLSLEGNILDNHVAGYVSENKNLRQLDISMTHGITMDGARMIFDKCKNLEQLNASWCGLDRPILGVLLDRITDKIRKINLAGSVRNFGLCNEHIDLLSSKVPDLVDIDISDNVEISDAAVATLISRFPKLIFISLNRCYGVDPNIIVHLNGKPSLTYLNVHGCITDNNMEMFFQMCDRLKINSQVFNYTAKPTIGSASKVWGYDMREY</sequence>
<dbReference type="Gene3D" id="3.80.10.10">
    <property type="entry name" value="Ribonuclease Inhibitor"/>
    <property type="match status" value="1"/>
</dbReference>
<proteinExistence type="predicted"/>
<dbReference type="eggNOG" id="KOG2120">
    <property type="taxonomic scope" value="Eukaryota"/>
</dbReference>
<dbReference type="PANTHER" id="PTHR13318">
    <property type="entry name" value="PARTNER OF PAIRED, ISOFORM B-RELATED"/>
    <property type="match status" value="1"/>
</dbReference>
<name>G0MPQ2_CAEBE</name>
<dbReference type="InParanoid" id="G0MPQ2"/>
<dbReference type="SUPFAM" id="SSF52047">
    <property type="entry name" value="RNI-like"/>
    <property type="match status" value="1"/>
</dbReference>